<reference evidence="1 2" key="1">
    <citation type="submission" date="2019-03" db="EMBL/GenBank/DDBJ databases">
        <title>Three New Species of Nocardioides, Nocardioides euryhalodurans sp. nov., Nocardioides seonyuensis sp. nov. and Nocardioides eburneoflavus sp. nov. Iolated from Soil.</title>
        <authorList>
            <person name="Roh S.G."/>
            <person name="Lee C."/>
            <person name="Kim M.-K."/>
            <person name="Kim S.B."/>
        </authorList>
    </citation>
    <scope>NUCLEOTIDE SEQUENCE [LARGE SCALE GENOMIC DNA]</scope>
    <source>
        <strain evidence="1 2">MMS17-SY207-3</strain>
    </source>
</reference>
<dbReference type="KEGG" id="nsn:EXE58_15325"/>
<dbReference type="InterPro" id="IPR009097">
    <property type="entry name" value="Cyclic_Pdiesterase"/>
</dbReference>
<keyword evidence="2" id="KW-1185">Reference proteome</keyword>
<dbReference type="GO" id="GO:0016874">
    <property type="term" value="F:ligase activity"/>
    <property type="evidence" value="ECO:0007669"/>
    <property type="project" value="UniProtKB-KW"/>
</dbReference>
<evidence type="ECO:0000313" key="2">
    <source>
        <dbReference type="Proteomes" id="UP000294853"/>
    </source>
</evidence>
<accession>A0A4P7IHA4</accession>
<dbReference type="Pfam" id="PF13563">
    <property type="entry name" value="2_5_RNA_ligase2"/>
    <property type="match status" value="1"/>
</dbReference>
<dbReference type="Proteomes" id="UP000294853">
    <property type="component" value="Chromosome"/>
</dbReference>
<evidence type="ECO:0000313" key="1">
    <source>
        <dbReference type="EMBL" id="QBX56696.1"/>
    </source>
</evidence>
<name>A0A4P7IHA4_9ACTN</name>
<dbReference type="SUPFAM" id="SSF55144">
    <property type="entry name" value="LigT-like"/>
    <property type="match status" value="1"/>
</dbReference>
<sequence length="188" mass="20353">MPGHSVLQLPVAALEDWVVARTGHYDTGFVSADPRFAHAHITALGPFDPSPDESTLTRIEGIAAATPPIATRLAELAQFPSGIIHLRPDPDLELRALTDRLVEAFPQFVPYGGRFGPRVDPHLTLDAASEVVSIDSTRRLLGGLVPVSCTLTTLQLAWWESGACHVMAEWELGASPRLGPAWQDQRHG</sequence>
<dbReference type="OrthoDB" id="2082235at2"/>
<organism evidence="1 2">
    <name type="scientific">Nocardioides seonyuensis</name>
    <dbReference type="NCBI Taxonomy" id="2518371"/>
    <lineage>
        <taxon>Bacteria</taxon>
        <taxon>Bacillati</taxon>
        <taxon>Actinomycetota</taxon>
        <taxon>Actinomycetes</taxon>
        <taxon>Propionibacteriales</taxon>
        <taxon>Nocardioidaceae</taxon>
        <taxon>Nocardioides</taxon>
    </lineage>
</organism>
<keyword evidence="1" id="KW-0436">Ligase</keyword>
<dbReference type="EMBL" id="CP038436">
    <property type="protein sequence ID" value="QBX56696.1"/>
    <property type="molecule type" value="Genomic_DNA"/>
</dbReference>
<dbReference type="Gene3D" id="3.90.1140.10">
    <property type="entry name" value="Cyclic phosphodiesterase"/>
    <property type="match status" value="1"/>
</dbReference>
<dbReference type="AlphaFoldDB" id="A0A4P7IHA4"/>
<proteinExistence type="predicted"/>
<gene>
    <name evidence="1" type="ORF">EXE58_15325</name>
</gene>
<protein>
    <submittedName>
        <fullName evidence="1">2'-5' RNA ligase family protein</fullName>
    </submittedName>
</protein>
<dbReference type="RefSeq" id="WP_135268681.1">
    <property type="nucleotide sequence ID" value="NZ_CP038436.1"/>
</dbReference>